<comment type="caution">
    <text evidence="1">The sequence shown here is derived from an EMBL/GenBank/DDBJ whole genome shotgun (WGS) entry which is preliminary data.</text>
</comment>
<sequence>MWPMIPRSFSVFASILRIKRLNYYFLPQLINHGVPESLMEKVIRMTHQFHNMTSEEKTEFADNDISSSIRWGTSFNPKVESVHYWRDYLKVKTHQDFAFPHKPTGFKSTVKKIKGVVRNLLGGASESLGLESNAIAKTTGFENGLQHYVANLYPPCPQPELAMGLPAHSDHGLFTILILMESIASRLIMMESG</sequence>
<proteinExistence type="predicted"/>
<gene>
    <name evidence="1" type="ORF">L6164_013193</name>
</gene>
<name>A0ACB9PCI7_BAUVA</name>
<organism evidence="1 2">
    <name type="scientific">Bauhinia variegata</name>
    <name type="common">Purple orchid tree</name>
    <name type="synonym">Phanera variegata</name>
    <dbReference type="NCBI Taxonomy" id="167791"/>
    <lineage>
        <taxon>Eukaryota</taxon>
        <taxon>Viridiplantae</taxon>
        <taxon>Streptophyta</taxon>
        <taxon>Embryophyta</taxon>
        <taxon>Tracheophyta</taxon>
        <taxon>Spermatophyta</taxon>
        <taxon>Magnoliopsida</taxon>
        <taxon>eudicotyledons</taxon>
        <taxon>Gunneridae</taxon>
        <taxon>Pentapetalae</taxon>
        <taxon>rosids</taxon>
        <taxon>fabids</taxon>
        <taxon>Fabales</taxon>
        <taxon>Fabaceae</taxon>
        <taxon>Cercidoideae</taxon>
        <taxon>Cercideae</taxon>
        <taxon>Bauhiniinae</taxon>
        <taxon>Bauhinia</taxon>
    </lineage>
</organism>
<keyword evidence="2" id="KW-1185">Reference proteome</keyword>
<accession>A0ACB9PCI7</accession>
<protein>
    <submittedName>
        <fullName evidence="1">Uncharacterized protein</fullName>
    </submittedName>
</protein>
<evidence type="ECO:0000313" key="2">
    <source>
        <dbReference type="Proteomes" id="UP000828941"/>
    </source>
</evidence>
<evidence type="ECO:0000313" key="1">
    <source>
        <dbReference type="EMBL" id="KAI4346113.1"/>
    </source>
</evidence>
<dbReference type="Proteomes" id="UP000828941">
    <property type="component" value="Chromosome 5"/>
</dbReference>
<dbReference type="EMBL" id="CM039430">
    <property type="protein sequence ID" value="KAI4346113.1"/>
    <property type="molecule type" value="Genomic_DNA"/>
</dbReference>
<reference evidence="1 2" key="1">
    <citation type="journal article" date="2022" name="DNA Res.">
        <title>Chromosomal-level genome assembly of the orchid tree Bauhinia variegata (Leguminosae; Cercidoideae) supports the allotetraploid origin hypothesis of Bauhinia.</title>
        <authorList>
            <person name="Zhong Y."/>
            <person name="Chen Y."/>
            <person name="Zheng D."/>
            <person name="Pang J."/>
            <person name="Liu Y."/>
            <person name="Luo S."/>
            <person name="Meng S."/>
            <person name="Qian L."/>
            <person name="Wei D."/>
            <person name="Dai S."/>
            <person name="Zhou R."/>
        </authorList>
    </citation>
    <scope>NUCLEOTIDE SEQUENCE [LARGE SCALE GENOMIC DNA]</scope>
    <source>
        <strain evidence="1">BV-YZ2020</strain>
    </source>
</reference>